<dbReference type="InterPro" id="IPR051532">
    <property type="entry name" value="Ester_Hydrolysis_Enzymes"/>
</dbReference>
<dbReference type="Gene3D" id="2.60.120.1360">
    <property type="match status" value="1"/>
</dbReference>
<dbReference type="GO" id="GO:0016788">
    <property type="term" value="F:hydrolase activity, acting on ester bonds"/>
    <property type="evidence" value="ECO:0007669"/>
    <property type="project" value="UniProtKB-ARBA"/>
</dbReference>
<dbReference type="STRING" id="1120980.GCA_000745955_00676"/>
<dbReference type="EMBL" id="UFSO01000003">
    <property type="protein sequence ID" value="SSY79985.1"/>
    <property type="molecule type" value="Genomic_DNA"/>
</dbReference>
<evidence type="ECO:0000259" key="2">
    <source>
        <dbReference type="Pfam" id="PF13472"/>
    </source>
</evidence>
<feature type="signal peptide" evidence="1">
    <location>
        <begin position="1"/>
        <end position="23"/>
    </location>
</feature>
<dbReference type="Gene3D" id="3.40.50.1110">
    <property type="entry name" value="SGNH hydrolase"/>
    <property type="match status" value="1"/>
</dbReference>
<dbReference type="Pfam" id="PF13472">
    <property type="entry name" value="Lipase_GDSL_2"/>
    <property type="match status" value="1"/>
</dbReference>
<organism evidence="4 5">
    <name type="scientific">Alysiella crassa</name>
    <dbReference type="NCBI Taxonomy" id="153491"/>
    <lineage>
        <taxon>Bacteria</taxon>
        <taxon>Pseudomonadati</taxon>
        <taxon>Pseudomonadota</taxon>
        <taxon>Betaproteobacteria</taxon>
        <taxon>Neisseriales</taxon>
        <taxon>Neisseriaceae</taxon>
        <taxon>Alysiella</taxon>
    </lineage>
</organism>
<proteinExistence type="predicted"/>
<dbReference type="PANTHER" id="PTHR30383:SF29">
    <property type="entry name" value="SGNH HYDROLASE-TYPE ESTERASE DOMAIN-CONTAINING PROTEIN"/>
    <property type="match status" value="1"/>
</dbReference>
<accession>A0A376BT69</accession>
<dbReference type="PANTHER" id="PTHR30383">
    <property type="entry name" value="THIOESTERASE 1/PROTEASE 1/LYSOPHOSPHOLIPASE L1"/>
    <property type="match status" value="1"/>
</dbReference>
<dbReference type="InterPro" id="IPR013830">
    <property type="entry name" value="SGNH_hydro"/>
</dbReference>
<evidence type="ECO:0000313" key="5">
    <source>
        <dbReference type="Proteomes" id="UP000254209"/>
    </source>
</evidence>
<dbReference type="OrthoDB" id="7985403at2"/>
<dbReference type="SUPFAM" id="SSF52266">
    <property type="entry name" value="SGNH hydrolase"/>
    <property type="match status" value="1"/>
</dbReference>
<gene>
    <name evidence="4" type="ORF">NCTC10283_01538</name>
</gene>
<feature type="domain" description="SGNH hydrolase-type esterase" evidence="2">
    <location>
        <begin position="217"/>
        <end position="364"/>
    </location>
</feature>
<dbReference type="AlphaFoldDB" id="A0A376BT69"/>
<dbReference type="InterPro" id="IPR036514">
    <property type="entry name" value="SGNH_hydro_sf"/>
</dbReference>
<dbReference type="Pfam" id="PF22753">
    <property type="entry name" value="Ape1_N"/>
    <property type="match status" value="1"/>
</dbReference>
<keyword evidence="5" id="KW-1185">Reference proteome</keyword>
<dbReference type="RefSeq" id="WP_034291656.1">
    <property type="nucleotide sequence ID" value="NZ_CP091519.2"/>
</dbReference>
<name>A0A376BT69_9NEIS</name>
<sequence length="379" mass="42107">MNNILKPLFILLIFILATRPIFAADVAIERNGSSHALAKLRQLHNGEAVKFRIVQLGDSHTAGSLLTDTVREILQEKWGNGGIGSNYPNKIKYQNSPLDYDNNTWLVQTSRQASGDFPMGGVFTRSQGNAPLRVNAFTGSLNAQNMAVMVKPIAAQSDLHIIDNHGKITRLFALHGDVWQYFSFQAALPVQFVPQGNDVWEIGLIHTENQTNRGVIFSALGLNGAQLTQSQKWRTDWGKDLADTRANLVILAYGTNEAFNQTLNLAETRQYWRDVIAEIRFRLPESAILLLGAPESLADDAGWCGTRAPRLNDVQKMQQDLAQSEGVWFWSWQNAMGGVCSMKSWQNKGLAQKDGVHFTADGYRELGKLLSKAIINIAE</sequence>
<evidence type="ECO:0000313" key="4">
    <source>
        <dbReference type="EMBL" id="SSY79985.1"/>
    </source>
</evidence>
<keyword evidence="1" id="KW-0732">Signal</keyword>
<dbReference type="InterPro" id="IPR055041">
    <property type="entry name" value="Ape1_N"/>
</dbReference>
<reference evidence="4 5" key="1">
    <citation type="submission" date="2018-06" db="EMBL/GenBank/DDBJ databases">
        <authorList>
            <consortium name="Pathogen Informatics"/>
            <person name="Doyle S."/>
        </authorList>
    </citation>
    <scope>NUCLEOTIDE SEQUENCE [LARGE SCALE GENOMIC DNA]</scope>
    <source>
        <strain evidence="4 5">NCTC10283</strain>
    </source>
</reference>
<evidence type="ECO:0000259" key="3">
    <source>
        <dbReference type="Pfam" id="PF22753"/>
    </source>
</evidence>
<dbReference type="Proteomes" id="UP000254209">
    <property type="component" value="Unassembled WGS sequence"/>
</dbReference>
<protein>
    <submittedName>
        <fullName evidence="4">Uncharacterized protein</fullName>
    </submittedName>
</protein>
<feature type="chain" id="PRO_5017027743" evidence="1">
    <location>
        <begin position="24"/>
        <end position="379"/>
    </location>
</feature>
<evidence type="ECO:0000256" key="1">
    <source>
        <dbReference type="SAM" id="SignalP"/>
    </source>
</evidence>
<feature type="domain" description="Peptidoglycan O-acetylesterase N-terminal" evidence="3">
    <location>
        <begin position="81"/>
        <end position="191"/>
    </location>
</feature>